<evidence type="ECO:0000259" key="7">
    <source>
        <dbReference type="Pfam" id="PF00892"/>
    </source>
</evidence>
<evidence type="ECO:0000256" key="3">
    <source>
        <dbReference type="ARBA" id="ARBA00022692"/>
    </source>
</evidence>
<comment type="similarity">
    <text evidence="2 6">Belongs to the drug/metabolite transporter (DMT) superfamily. Plant drug/metabolite exporter (P-DME) (TC 2.A.7.4) family.</text>
</comment>
<dbReference type="GO" id="GO:0022857">
    <property type="term" value="F:transmembrane transporter activity"/>
    <property type="evidence" value="ECO:0007669"/>
    <property type="project" value="InterPro"/>
</dbReference>
<evidence type="ECO:0000256" key="2">
    <source>
        <dbReference type="ARBA" id="ARBA00007635"/>
    </source>
</evidence>
<accession>A0A0K9PUP7</accession>
<evidence type="ECO:0000256" key="4">
    <source>
        <dbReference type="ARBA" id="ARBA00022989"/>
    </source>
</evidence>
<feature type="transmembrane region" description="Helical" evidence="6">
    <location>
        <begin position="257"/>
        <end position="278"/>
    </location>
</feature>
<keyword evidence="4 6" id="KW-1133">Transmembrane helix</keyword>
<dbReference type="AlphaFoldDB" id="A0A0K9PUP7"/>
<proteinExistence type="inferred from homology"/>
<feature type="domain" description="EamA" evidence="7">
    <location>
        <begin position="191"/>
        <end position="301"/>
    </location>
</feature>
<dbReference type="OrthoDB" id="1728340at2759"/>
<dbReference type="OMA" id="IFQRDKR"/>
<dbReference type="InterPro" id="IPR037185">
    <property type="entry name" value="EmrE-like"/>
</dbReference>
<sequence>MEVRRSSMMGVKLVGAMVIVQMLNAGTNIFYKLVLNDGMSVQVLVTYRFLFSTVCLSPIAFFMERKKRPSLTWTVLLLTFFSGLFGGALVQNIYIQELRNTSATFATAIINLIPATTFVLCVCFGFESFSVTTTTGIAKITGTLLGLGGAMVLTFYRGPDLNLWSSSFELFQNHSKKPNHQAQMIKIYPFPYSSASLMCINGTIQSMAYAFCVERNNWDAWALGFDIRLLSIIYIGIVANPVSLAVMSWCVEKKGPLFTSIFNPLVLLFVAIFSSVLLNEKLHLGILIGGGLIVMSLYCLLWGKAKEYSQAKASSDTSLQT</sequence>
<feature type="domain" description="EamA" evidence="7">
    <location>
        <begin position="18"/>
        <end position="142"/>
    </location>
</feature>
<feature type="transmembrane region" description="Helical" evidence="6">
    <location>
        <begin position="136"/>
        <end position="156"/>
    </location>
</feature>
<feature type="transmembrane region" description="Helical" evidence="6">
    <location>
        <begin position="75"/>
        <end position="95"/>
    </location>
</feature>
<dbReference type="Pfam" id="PF00892">
    <property type="entry name" value="EamA"/>
    <property type="match status" value="2"/>
</dbReference>
<evidence type="ECO:0000313" key="9">
    <source>
        <dbReference type="Proteomes" id="UP000036987"/>
    </source>
</evidence>
<evidence type="ECO:0000313" key="8">
    <source>
        <dbReference type="EMBL" id="KMZ71982.1"/>
    </source>
</evidence>
<organism evidence="8 9">
    <name type="scientific">Zostera marina</name>
    <name type="common">Eelgrass</name>
    <dbReference type="NCBI Taxonomy" id="29655"/>
    <lineage>
        <taxon>Eukaryota</taxon>
        <taxon>Viridiplantae</taxon>
        <taxon>Streptophyta</taxon>
        <taxon>Embryophyta</taxon>
        <taxon>Tracheophyta</taxon>
        <taxon>Spermatophyta</taxon>
        <taxon>Magnoliopsida</taxon>
        <taxon>Liliopsida</taxon>
        <taxon>Zosteraceae</taxon>
        <taxon>Zostera</taxon>
    </lineage>
</organism>
<dbReference type="Proteomes" id="UP000036987">
    <property type="component" value="Unassembled WGS sequence"/>
</dbReference>
<protein>
    <recommendedName>
        <fullName evidence="6">WAT1-related protein</fullName>
    </recommendedName>
</protein>
<keyword evidence="5 6" id="KW-0472">Membrane</keyword>
<comment type="caution">
    <text evidence="8">The sequence shown here is derived from an EMBL/GenBank/DDBJ whole genome shotgun (WGS) entry which is preliminary data.</text>
</comment>
<feature type="transmembrane region" description="Helical" evidence="6">
    <location>
        <begin position="101"/>
        <end position="124"/>
    </location>
</feature>
<dbReference type="SUPFAM" id="SSF103481">
    <property type="entry name" value="Multidrug resistance efflux transporter EmrE"/>
    <property type="match status" value="2"/>
</dbReference>
<keyword evidence="3 6" id="KW-0812">Transmembrane</keyword>
<dbReference type="InterPro" id="IPR030184">
    <property type="entry name" value="WAT1-related"/>
</dbReference>
<dbReference type="InterPro" id="IPR000620">
    <property type="entry name" value="EamA_dom"/>
</dbReference>
<dbReference type="GO" id="GO:0005886">
    <property type="term" value="C:plasma membrane"/>
    <property type="evidence" value="ECO:0000318"/>
    <property type="project" value="GO_Central"/>
</dbReference>
<name>A0A0K9PUP7_ZOSMR</name>
<comment type="subcellular location">
    <subcellularLocation>
        <location evidence="1 6">Membrane</location>
        <topology evidence="1 6">Multi-pass membrane protein</topology>
    </subcellularLocation>
</comment>
<feature type="transmembrane region" description="Helical" evidence="6">
    <location>
        <begin position="41"/>
        <end position="63"/>
    </location>
</feature>
<keyword evidence="9" id="KW-1185">Reference proteome</keyword>
<gene>
    <name evidence="8" type="ORF">ZOSMA_170G00030</name>
</gene>
<evidence type="ECO:0000256" key="1">
    <source>
        <dbReference type="ARBA" id="ARBA00004141"/>
    </source>
</evidence>
<reference evidence="9" key="1">
    <citation type="journal article" date="2016" name="Nature">
        <title>The genome of the seagrass Zostera marina reveals angiosperm adaptation to the sea.</title>
        <authorList>
            <person name="Olsen J.L."/>
            <person name="Rouze P."/>
            <person name="Verhelst B."/>
            <person name="Lin Y.-C."/>
            <person name="Bayer T."/>
            <person name="Collen J."/>
            <person name="Dattolo E."/>
            <person name="De Paoli E."/>
            <person name="Dittami S."/>
            <person name="Maumus F."/>
            <person name="Michel G."/>
            <person name="Kersting A."/>
            <person name="Lauritano C."/>
            <person name="Lohaus R."/>
            <person name="Toepel M."/>
            <person name="Tonon T."/>
            <person name="Vanneste K."/>
            <person name="Amirebrahimi M."/>
            <person name="Brakel J."/>
            <person name="Bostroem C."/>
            <person name="Chovatia M."/>
            <person name="Grimwood J."/>
            <person name="Jenkins J.W."/>
            <person name="Jueterbock A."/>
            <person name="Mraz A."/>
            <person name="Stam W.T."/>
            <person name="Tice H."/>
            <person name="Bornberg-Bauer E."/>
            <person name="Green P.J."/>
            <person name="Pearson G.A."/>
            <person name="Procaccini G."/>
            <person name="Duarte C.M."/>
            <person name="Schmutz J."/>
            <person name="Reusch T.B.H."/>
            <person name="Van de Peer Y."/>
        </authorList>
    </citation>
    <scope>NUCLEOTIDE SEQUENCE [LARGE SCALE GENOMIC DNA]</scope>
    <source>
        <strain evidence="9">cv. Finnish</strain>
    </source>
</reference>
<feature type="transmembrane region" description="Helical" evidence="6">
    <location>
        <begin position="227"/>
        <end position="250"/>
    </location>
</feature>
<dbReference type="EMBL" id="LFYR01000644">
    <property type="protein sequence ID" value="KMZ71982.1"/>
    <property type="molecule type" value="Genomic_DNA"/>
</dbReference>
<evidence type="ECO:0000256" key="5">
    <source>
        <dbReference type="ARBA" id="ARBA00023136"/>
    </source>
</evidence>
<feature type="transmembrane region" description="Helical" evidence="6">
    <location>
        <begin position="284"/>
        <end position="303"/>
    </location>
</feature>
<dbReference type="PANTHER" id="PTHR31218">
    <property type="entry name" value="WAT1-RELATED PROTEIN"/>
    <property type="match status" value="1"/>
</dbReference>
<evidence type="ECO:0000256" key="6">
    <source>
        <dbReference type="RuleBase" id="RU363077"/>
    </source>
</evidence>